<dbReference type="EMBL" id="MN740232">
    <property type="protein sequence ID" value="QHT94819.1"/>
    <property type="molecule type" value="Genomic_DNA"/>
</dbReference>
<organism evidence="1">
    <name type="scientific">viral metagenome</name>
    <dbReference type="NCBI Taxonomy" id="1070528"/>
    <lineage>
        <taxon>unclassified sequences</taxon>
        <taxon>metagenomes</taxon>
        <taxon>organismal metagenomes</taxon>
    </lineage>
</organism>
<sequence length="170" mass="20342">MDKKILITGKRNIDSFSNKKKKRLESEKWQNKELLLDNKKQINILNKLYLNEKYQGCDNVKSAIVKKIKGYENQDIKKNKLNQRKLIKYEDLLEILVISKLKCYYCKCDCLLMYDNVREKKQWTLDRLNNDEGHNRDNVVVSCLECNVKKGTIDDKKFRFAKQMRIIKKC</sequence>
<evidence type="ECO:0000313" key="1">
    <source>
        <dbReference type="EMBL" id="QHT94819.1"/>
    </source>
</evidence>
<evidence type="ECO:0008006" key="2">
    <source>
        <dbReference type="Google" id="ProtNLM"/>
    </source>
</evidence>
<dbReference type="AlphaFoldDB" id="A0A6C0IPT9"/>
<protein>
    <recommendedName>
        <fullName evidence="2">HNH nuclease domain-containing protein</fullName>
    </recommendedName>
</protein>
<proteinExistence type="predicted"/>
<name>A0A6C0IPT9_9ZZZZ</name>
<dbReference type="Gene3D" id="3.30.40.220">
    <property type="match status" value="1"/>
</dbReference>
<accession>A0A6C0IPT9</accession>
<reference evidence="1" key="1">
    <citation type="journal article" date="2020" name="Nature">
        <title>Giant virus diversity and host interactions through global metagenomics.</title>
        <authorList>
            <person name="Schulz F."/>
            <person name="Roux S."/>
            <person name="Paez-Espino D."/>
            <person name="Jungbluth S."/>
            <person name="Walsh D.A."/>
            <person name="Denef V.J."/>
            <person name="McMahon K.D."/>
            <person name="Konstantinidis K.T."/>
            <person name="Eloe-Fadrosh E.A."/>
            <person name="Kyrpides N.C."/>
            <person name="Woyke T."/>
        </authorList>
    </citation>
    <scope>NUCLEOTIDE SEQUENCE</scope>
    <source>
        <strain evidence="1">GVMAG-M-3300024261-37</strain>
    </source>
</reference>